<dbReference type="InterPro" id="IPR036869">
    <property type="entry name" value="J_dom_sf"/>
</dbReference>
<dbReference type="Proteomes" id="UP000548632">
    <property type="component" value="Unassembled WGS sequence"/>
</dbReference>
<dbReference type="InterPro" id="IPR018253">
    <property type="entry name" value="DnaJ_domain_CS"/>
</dbReference>
<dbReference type="SUPFAM" id="SSF46565">
    <property type="entry name" value="Chaperone J-domain"/>
    <property type="match status" value="1"/>
</dbReference>
<evidence type="ECO:0000259" key="3">
    <source>
        <dbReference type="PROSITE" id="PS50076"/>
    </source>
</evidence>
<dbReference type="PRINTS" id="PR00625">
    <property type="entry name" value="JDOMAIN"/>
</dbReference>
<protein>
    <submittedName>
        <fullName evidence="4">DnaJ domain-containing protein</fullName>
    </submittedName>
</protein>
<reference evidence="4 5" key="1">
    <citation type="journal article" date="2020" name="Arch. Microbiol.">
        <title>The genome sequence of the giant phototrophic gammaproteobacterium Thiospirillum jenense gives insight into its physiological properties and phylogenetic relationships.</title>
        <authorList>
            <person name="Imhoff J.F."/>
            <person name="Meyer T.E."/>
            <person name="Kyndt J.A."/>
        </authorList>
    </citation>
    <scope>NUCLEOTIDE SEQUENCE [LARGE SCALE GENOMIC DNA]</scope>
    <source>
        <strain evidence="4 5">DSM 216</strain>
    </source>
</reference>
<dbReference type="Pfam" id="PF00226">
    <property type="entry name" value="DnaJ"/>
    <property type="match status" value="1"/>
</dbReference>
<dbReference type="PROSITE" id="PS00636">
    <property type="entry name" value="DNAJ_1"/>
    <property type="match status" value="1"/>
</dbReference>
<proteinExistence type="predicted"/>
<dbReference type="Gene3D" id="2.60.260.20">
    <property type="entry name" value="Urease metallochaperone UreE, N-terminal domain"/>
    <property type="match status" value="2"/>
</dbReference>
<evidence type="ECO:0000256" key="1">
    <source>
        <dbReference type="ARBA" id="ARBA00023186"/>
    </source>
</evidence>
<name>A0A839HGG0_9GAMM</name>
<dbReference type="EMBL" id="JABVCQ010000015">
    <property type="protein sequence ID" value="MBB1126218.1"/>
    <property type="molecule type" value="Genomic_DNA"/>
</dbReference>
<sequence>MEYKDYYRILGVTRDATPEQIKRAYRKLAHKYHPDVSKEAQAERRFKEINEAHEALKDPEKRAAYDALGRSWRPGQPFHPPPGARPRGRETAFATEDIEQFSDFFSSLFGRGGFRRDAPPNAEATARAEQPPTMPIELTLEEAFQGAVRQLRIESGDGSGGRTLKIRIPAGVTDGQQIRLAGQGATVRGVATDLFVEVHLAPHPLYRVDGKHLTLTLPIAPWEAALGATVTVPTLGGAISLRIPPQSQSGQKLRLRGRGLTGNPPGDTLVQLEIVNPPVKTDAQRAVFERLAEQFSAFQPRATLAQE</sequence>
<dbReference type="CDD" id="cd10747">
    <property type="entry name" value="DnaJ_C"/>
    <property type="match status" value="1"/>
</dbReference>
<dbReference type="GO" id="GO:0051082">
    <property type="term" value="F:unfolded protein binding"/>
    <property type="evidence" value="ECO:0007669"/>
    <property type="project" value="InterPro"/>
</dbReference>
<dbReference type="InterPro" id="IPR008971">
    <property type="entry name" value="HSP40/DnaJ_pept-bd"/>
</dbReference>
<feature type="domain" description="J" evidence="3">
    <location>
        <begin position="5"/>
        <end position="69"/>
    </location>
</feature>
<dbReference type="PANTHER" id="PTHR43096:SF52">
    <property type="entry name" value="DNAJ HOMOLOG 1, MITOCHONDRIAL-RELATED"/>
    <property type="match status" value="1"/>
</dbReference>
<dbReference type="InterPro" id="IPR002939">
    <property type="entry name" value="DnaJ_C"/>
</dbReference>
<accession>A0A839HGG0</accession>
<dbReference type="GO" id="GO:0042026">
    <property type="term" value="P:protein refolding"/>
    <property type="evidence" value="ECO:0007669"/>
    <property type="project" value="TreeGrafter"/>
</dbReference>
<dbReference type="InterPro" id="IPR001623">
    <property type="entry name" value="DnaJ_domain"/>
</dbReference>
<dbReference type="Gene3D" id="1.10.287.110">
    <property type="entry name" value="DnaJ domain"/>
    <property type="match status" value="1"/>
</dbReference>
<organism evidence="4 5">
    <name type="scientific">Thiospirillum jenense</name>
    <dbReference type="NCBI Taxonomy" id="1653858"/>
    <lineage>
        <taxon>Bacteria</taxon>
        <taxon>Pseudomonadati</taxon>
        <taxon>Pseudomonadota</taxon>
        <taxon>Gammaproteobacteria</taxon>
        <taxon>Chromatiales</taxon>
        <taxon>Chromatiaceae</taxon>
        <taxon>Thiospirillum</taxon>
    </lineage>
</organism>
<dbReference type="RefSeq" id="WP_182583846.1">
    <property type="nucleotide sequence ID" value="NZ_JABVCQ010000015.1"/>
</dbReference>
<feature type="region of interest" description="Disordered" evidence="2">
    <location>
        <begin position="70"/>
        <end position="89"/>
    </location>
</feature>
<dbReference type="CDD" id="cd06257">
    <property type="entry name" value="DnaJ"/>
    <property type="match status" value="1"/>
</dbReference>
<evidence type="ECO:0000313" key="4">
    <source>
        <dbReference type="EMBL" id="MBB1126218.1"/>
    </source>
</evidence>
<dbReference type="PANTHER" id="PTHR43096">
    <property type="entry name" value="DNAJ HOMOLOG 1, MITOCHONDRIAL-RELATED"/>
    <property type="match status" value="1"/>
</dbReference>
<evidence type="ECO:0000313" key="5">
    <source>
        <dbReference type="Proteomes" id="UP000548632"/>
    </source>
</evidence>
<dbReference type="GO" id="GO:0005737">
    <property type="term" value="C:cytoplasm"/>
    <property type="evidence" value="ECO:0007669"/>
    <property type="project" value="TreeGrafter"/>
</dbReference>
<evidence type="ECO:0000256" key="2">
    <source>
        <dbReference type="SAM" id="MobiDB-lite"/>
    </source>
</evidence>
<dbReference type="Pfam" id="PF01556">
    <property type="entry name" value="DnaJ_C"/>
    <property type="match status" value="1"/>
</dbReference>
<dbReference type="FunFam" id="2.60.260.20:FF:000013">
    <property type="entry name" value="DnaJ subfamily B member 11"/>
    <property type="match status" value="1"/>
</dbReference>
<dbReference type="SUPFAM" id="SSF49493">
    <property type="entry name" value="HSP40/DnaJ peptide-binding domain"/>
    <property type="match status" value="2"/>
</dbReference>
<dbReference type="SMART" id="SM00271">
    <property type="entry name" value="DnaJ"/>
    <property type="match status" value="1"/>
</dbReference>
<comment type="caution">
    <text evidence="4">The sequence shown here is derived from an EMBL/GenBank/DDBJ whole genome shotgun (WGS) entry which is preliminary data.</text>
</comment>
<gene>
    <name evidence="4" type="ORF">HUK38_08240</name>
</gene>
<keyword evidence="1" id="KW-0143">Chaperone</keyword>
<dbReference type="PROSITE" id="PS50076">
    <property type="entry name" value="DNAJ_2"/>
    <property type="match status" value="1"/>
</dbReference>
<dbReference type="AlphaFoldDB" id="A0A839HGG0"/>
<keyword evidence="5" id="KW-1185">Reference proteome</keyword>